<organism evidence="2 3">
    <name type="scientific">Sorangium cellulosum So0157-2</name>
    <dbReference type="NCBI Taxonomy" id="1254432"/>
    <lineage>
        <taxon>Bacteria</taxon>
        <taxon>Pseudomonadati</taxon>
        <taxon>Myxococcota</taxon>
        <taxon>Polyangia</taxon>
        <taxon>Polyangiales</taxon>
        <taxon>Polyangiaceae</taxon>
        <taxon>Sorangium</taxon>
    </lineage>
</organism>
<protein>
    <submittedName>
        <fullName evidence="2">Uncharacterized protein</fullName>
    </submittedName>
</protein>
<reference evidence="2 3" key="1">
    <citation type="journal article" date="2013" name="Sci. Rep.">
        <title>Extraordinary expansion of a Sorangium cellulosum genome from an alkaline milieu.</title>
        <authorList>
            <person name="Han K."/>
            <person name="Li Z.F."/>
            <person name="Peng R."/>
            <person name="Zhu L.P."/>
            <person name="Zhou T."/>
            <person name="Wang L.G."/>
            <person name="Li S.G."/>
            <person name="Zhang X.B."/>
            <person name="Hu W."/>
            <person name="Wu Z.H."/>
            <person name="Qin N."/>
            <person name="Li Y.Z."/>
        </authorList>
    </citation>
    <scope>NUCLEOTIDE SEQUENCE [LARGE SCALE GENOMIC DNA]</scope>
    <source>
        <strain evidence="2 3">So0157-2</strain>
    </source>
</reference>
<dbReference type="KEGG" id="scu:SCE1572_01865"/>
<evidence type="ECO:0000313" key="3">
    <source>
        <dbReference type="Proteomes" id="UP000014803"/>
    </source>
</evidence>
<accession>S4XLL3</accession>
<evidence type="ECO:0000256" key="1">
    <source>
        <dbReference type="SAM" id="MobiDB-lite"/>
    </source>
</evidence>
<dbReference type="HOGENOM" id="CLU_3222167_0_0_7"/>
<dbReference type="Proteomes" id="UP000014803">
    <property type="component" value="Chromosome"/>
</dbReference>
<gene>
    <name evidence="2" type="ORF">SCE1572_01865</name>
</gene>
<evidence type="ECO:0000313" key="2">
    <source>
        <dbReference type="EMBL" id="AGP33366.1"/>
    </source>
</evidence>
<dbReference type="EMBL" id="CP003969">
    <property type="protein sequence ID" value="AGP33366.1"/>
    <property type="molecule type" value="Genomic_DNA"/>
</dbReference>
<proteinExistence type="predicted"/>
<dbReference type="AlphaFoldDB" id="S4XLL3"/>
<dbReference type="PATRIC" id="fig|1254432.3.peg.409"/>
<sequence length="44" mass="4029">MGSAGQRSIGRRGVTGAGAGALAGAGGGWKSEGEAVGAGRVDDA</sequence>
<name>S4XLL3_SORCE</name>
<feature type="region of interest" description="Disordered" evidence="1">
    <location>
        <begin position="1"/>
        <end position="44"/>
    </location>
</feature>
<feature type="compositionally biased region" description="Gly residues" evidence="1">
    <location>
        <begin position="13"/>
        <end position="30"/>
    </location>
</feature>